<reference evidence="5 6" key="1">
    <citation type="submission" date="2023-01" db="EMBL/GenBank/DDBJ databases">
        <title>Analysis of 21 Apiospora genomes using comparative genomics revels a genus with tremendous synthesis potential of carbohydrate active enzymes and secondary metabolites.</title>
        <authorList>
            <person name="Sorensen T."/>
        </authorList>
    </citation>
    <scope>NUCLEOTIDE SEQUENCE [LARGE SCALE GENOMIC DNA]</scope>
    <source>
        <strain evidence="5 6">CBS 83171</strain>
    </source>
</reference>
<dbReference type="PANTHER" id="PTHR37534">
    <property type="entry name" value="TRANSCRIPTIONAL ACTIVATOR PROTEIN UGA3"/>
    <property type="match status" value="1"/>
</dbReference>
<dbReference type="Pfam" id="PF11951">
    <property type="entry name" value="Fungal_trans_2"/>
    <property type="match status" value="1"/>
</dbReference>
<dbReference type="InterPro" id="IPR021858">
    <property type="entry name" value="Fun_TF"/>
</dbReference>
<dbReference type="EMBL" id="JAQQWM010000002">
    <property type="protein sequence ID" value="KAK8077184.1"/>
    <property type="molecule type" value="Genomic_DNA"/>
</dbReference>
<evidence type="ECO:0000259" key="4">
    <source>
        <dbReference type="SMART" id="SM00066"/>
    </source>
</evidence>
<name>A0ABR1W109_9PEZI</name>
<evidence type="ECO:0000313" key="6">
    <source>
        <dbReference type="Proteomes" id="UP001446871"/>
    </source>
</evidence>
<evidence type="ECO:0000256" key="2">
    <source>
        <dbReference type="ARBA" id="ARBA00023242"/>
    </source>
</evidence>
<feature type="domain" description="Zn(2)-C6 fungal-type" evidence="4">
    <location>
        <begin position="15"/>
        <end position="67"/>
    </location>
</feature>
<dbReference type="PANTHER" id="PTHR37534:SF15">
    <property type="entry name" value="ZN(II)2CYS6 TRANSCRIPTION FACTOR (EUROFUNG)"/>
    <property type="match status" value="1"/>
</dbReference>
<accession>A0ABR1W109</accession>
<sequence>MLLFTRVAPPKVPKRRSRAGCTFCKEKLIVFRWLQKKKCDERRPTCARCAERDLNCTYEAVKPRQRKRRDSAHALNGTSPTSEFPGGDYDQWLPSDDIEEVTKTEHIEDNSVEDVVLSPLGSTGSTGSDMLLSPTSSVGFDFPTEIGRATSFATSRRNSSLEVTTRALCLPPDLAMIAPCPIASPTMEICIPAFSEFSERPNRRALMNHFCNVLSHLIVFREESGNPFQQLVLPLSHGSPPVMNAIYALASAHLEYRGVNTGEKSIYFHNEAIQSLAQLIEKNGKVNHKNELLASIMLLVYYEVLVQKGRSNIVDGHLKGALTIMNSCQGGSSPTSTFLERAFRFYDVITALSLGTAPLSTAPAAGCLLPFPPLDAPPSSPLSNVDTLLGMATTLWPIMHRLSNLPSLKTELENAVKSHQTSKMAVLRTEFETTSRAIEGALQQWHPTLPPNVGINGGLLESLDGEAIAEQALLQSILDNALAYRHSAFVYLYRTIYGHAPTHALVQKHAHASLVHCARNVAFRGPMGALLWPLFVAACEAIEPEDRALAERAFVEVDNHQGMTNIEKAWGVVREVWKQLDLLSVTPYGAKDADLWRRVSKEMGVSIVFG</sequence>
<dbReference type="SUPFAM" id="SSF57701">
    <property type="entry name" value="Zn2/Cys6 DNA-binding domain"/>
    <property type="match status" value="1"/>
</dbReference>
<evidence type="ECO:0000256" key="3">
    <source>
        <dbReference type="SAM" id="MobiDB-lite"/>
    </source>
</evidence>
<dbReference type="CDD" id="cd00067">
    <property type="entry name" value="GAL4"/>
    <property type="match status" value="1"/>
</dbReference>
<dbReference type="CDD" id="cd12148">
    <property type="entry name" value="fungal_TF_MHR"/>
    <property type="match status" value="1"/>
</dbReference>
<dbReference type="InterPro" id="IPR001138">
    <property type="entry name" value="Zn2Cys6_DnaBD"/>
</dbReference>
<proteinExistence type="predicted"/>
<comment type="subcellular location">
    <subcellularLocation>
        <location evidence="1">Nucleus</location>
    </subcellularLocation>
</comment>
<gene>
    <name evidence="5" type="ORF">PG996_003354</name>
</gene>
<keyword evidence="2" id="KW-0539">Nucleus</keyword>
<organism evidence="5 6">
    <name type="scientific">Apiospora saccharicola</name>
    <dbReference type="NCBI Taxonomy" id="335842"/>
    <lineage>
        <taxon>Eukaryota</taxon>
        <taxon>Fungi</taxon>
        <taxon>Dikarya</taxon>
        <taxon>Ascomycota</taxon>
        <taxon>Pezizomycotina</taxon>
        <taxon>Sordariomycetes</taxon>
        <taxon>Xylariomycetidae</taxon>
        <taxon>Amphisphaeriales</taxon>
        <taxon>Apiosporaceae</taxon>
        <taxon>Apiospora</taxon>
    </lineage>
</organism>
<dbReference type="SMART" id="SM00066">
    <property type="entry name" value="GAL4"/>
    <property type="match status" value="1"/>
</dbReference>
<protein>
    <recommendedName>
        <fullName evidence="4">Zn(2)-C6 fungal-type domain-containing protein</fullName>
    </recommendedName>
</protein>
<dbReference type="Proteomes" id="UP001446871">
    <property type="component" value="Unassembled WGS sequence"/>
</dbReference>
<keyword evidence="6" id="KW-1185">Reference proteome</keyword>
<evidence type="ECO:0000256" key="1">
    <source>
        <dbReference type="ARBA" id="ARBA00004123"/>
    </source>
</evidence>
<comment type="caution">
    <text evidence="5">The sequence shown here is derived from an EMBL/GenBank/DDBJ whole genome shotgun (WGS) entry which is preliminary data.</text>
</comment>
<feature type="region of interest" description="Disordered" evidence="3">
    <location>
        <begin position="67"/>
        <end position="90"/>
    </location>
</feature>
<evidence type="ECO:0000313" key="5">
    <source>
        <dbReference type="EMBL" id="KAK8077184.1"/>
    </source>
</evidence>
<dbReference type="InterPro" id="IPR036864">
    <property type="entry name" value="Zn2-C6_fun-type_DNA-bd_sf"/>
</dbReference>
<dbReference type="Gene3D" id="4.10.240.10">
    <property type="entry name" value="Zn(2)-C6 fungal-type DNA-binding domain"/>
    <property type="match status" value="1"/>
</dbReference>